<evidence type="ECO:0000313" key="1">
    <source>
        <dbReference type="RefSeq" id="XP_042571977.1"/>
    </source>
</evidence>
<accession>A0A9Q9VVJ4</accession>
<sequence length="777" mass="84603">MYLFPHPPLSGKNITYITNAEVRDAILNLTLTALAPKFPLFQTSDYELWFQINRVVLLASFSPLVLVVIPANLTCDSYDAILKGMESALAVLPTGVGVELKSSIDKLRQSPPEGCTPPRPVGFCKETIVDEVRLCGGVHSGGPGSQPPSSAQLCDLAISNYACSPVASSLSSDALVTLLTCKVPSSVNSSAETWKLFLESRGSSGGCSVSTLGGHQPESRVLDAIGEVKVNNFSAAQLTDVSFITDWFQGRLRPFLPAVSRDFLSCLSSKNFSCDTYQVVVQALSRQASLMEVGQQRVVFTEFVNPFLSRDDLPDPACLANTTSSADWLEKNFGNFSVYATLEDLQRLNENFSSFASLALLSPSQVAELTLSSGALNNTHQIDAVFDRLENGNAFKNVEEFLTALTASPEIPDITPAVRDVMMNRTFGIIELKLPGFGAHDWEVWFTEKLIPVLPSFTAGMLLKVTADINCTNYHVIVEGMGDVFDKMTFTRRQEMTRVLVEHLKQFAVRYNSPDCRKDIANDAEWLDINLGLFSTVANYSDLKELNISGLAALESLSPDQKAELLLDPSTGALENVTVVKEVLSSILKAPDEEQLEKFFETFVEVSKEENITYITNAEVRDAILNLTLTALAPKFPLFQTSDYELWFQINLVVLLASFSPSVLVVIPANLTCDSYGAILKGMESALAVLPTGVGVELKSSIDKLRQSPPEGCTPPRPVGFCKETIVDEVRLCVEVSTVVDPGASLLPRLSCATSPSLIMPALRLHPPCPLTPSSHC</sequence>
<name>A0A9Q9VVJ4_CYPCA</name>
<proteinExistence type="predicted"/>
<dbReference type="GeneID" id="109056809"/>
<dbReference type="OrthoDB" id="9329195at2759"/>
<dbReference type="Proteomes" id="UP001155660">
    <property type="component" value="Chromosome B1"/>
</dbReference>
<protein>
    <submittedName>
        <fullName evidence="1">Uncharacterized protein LOC109056809</fullName>
    </submittedName>
</protein>
<dbReference type="AlphaFoldDB" id="A0A9Q9VVJ4"/>
<dbReference type="RefSeq" id="XP_042571977.1">
    <property type="nucleotide sequence ID" value="XM_042716043.1"/>
</dbReference>
<gene>
    <name evidence="1" type="primary">LOC109056809</name>
</gene>
<dbReference type="KEGG" id="ccar:109056809"/>
<organism evidence="1">
    <name type="scientific">Cyprinus carpio</name>
    <name type="common">Common carp</name>
    <dbReference type="NCBI Taxonomy" id="7962"/>
    <lineage>
        <taxon>Eukaryota</taxon>
        <taxon>Metazoa</taxon>
        <taxon>Chordata</taxon>
        <taxon>Craniata</taxon>
        <taxon>Vertebrata</taxon>
        <taxon>Euteleostomi</taxon>
        <taxon>Actinopterygii</taxon>
        <taxon>Neopterygii</taxon>
        <taxon>Teleostei</taxon>
        <taxon>Ostariophysi</taxon>
        <taxon>Cypriniformes</taxon>
        <taxon>Cyprinidae</taxon>
        <taxon>Cyprininae</taxon>
        <taxon>Cyprinus</taxon>
    </lineage>
</organism>
<reference evidence="1" key="1">
    <citation type="submission" date="2025-08" db="UniProtKB">
        <authorList>
            <consortium name="RefSeq"/>
        </authorList>
    </citation>
    <scope>IDENTIFICATION</scope>
    <source>
        <tissue evidence="1">Muscle</tissue>
    </source>
</reference>